<dbReference type="InterPro" id="IPR040256">
    <property type="entry name" value="At4g02000-like"/>
</dbReference>
<keyword evidence="4" id="KW-1185">Reference proteome</keyword>
<dbReference type="PANTHER" id="PTHR31286:SF165">
    <property type="entry name" value="DUF4283 DOMAIN-CONTAINING PROTEIN"/>
    <property type="match status" value="1"/>
</dbReference>
<evidence type="ECO:0000313" key="4">
    <source>
        <dbReference type="Proteomes" id="UP001234989"/>
    </source>
</evidence>
<dbReference type="Pfam" id="PF13966">
    <property type="entry name" value="zf-RVT"/>
    <property type="match status" value="1"/>
</dbReference>
<dbReference type="AlphaFoldDB" id="A0AAF0ZRI2"/>
<dbReference type="Proteomes" id="UP001234989">
    <property type="component" value="Chromosome 9"/>
</dbReference>
<evidence type="ECO:0000313" key="3">
    <source>
        <dbReference type="EMBL" id="WMV46880.1"/>
    </source>
</evidence>
<accession>A0AAF0ZRI2</accession>
<gene>
    <name evidence="3" type="ORF">MTR67_040265</name>
</gene>
<dbReference type="InterPro" id="IPR026960">
    <property type="entry name" value="RVT-Znf"/>
</dbReference>
<feature type="compositionally biased region" description="Basic and acidic residues" evidence="1">
    <location>
        <begin position="105"/>
        <end position="118"/>
    </location>
</feature>
<name>A0AAF0ZRI2_SOLVR</name>
<proteinExistence type="predicted"/>
<dbReference type="EMBL" id="CP133620">
    <property type="protein sequence ID" value="WMV46880.1"/>
    <property type="molecule type" value="Genomic_DNA"/>
</dbReference>
<organism evidence="3 4">
    <name type="scientific">Solanum verrucosum</name>
    <dbReference type="NCBI Taxonomy" id="315347"/>
    <lineage>
        <taxon>Eukaryota</taxon>
        <taxon>Viridiplantae</taxon>
        <taxon>Streptophyta</taxon>
        <taxon>Embryophyta</taxon>
        <taxon>Tracheophyta</taxon>
        <taxon>Spermatophyta</taxon>
        <taxon>Magnoliopsida</taxon>
        <taxon>eudicotyledons</taxon>
        <taxon>Gunneridae</taxon>
        <taxon>Pentapetalae</taxon>
        <taxon>asterids</taxon>
        <taxon>lamiids</taxon>
        <taxon>Solanales</taxon>
        <taxon>Solanaceae</taxon>
        <taxon>Solanoideae</taxon>
        <taxon>Solaneae</taxon>
        <taxon>Solanum</taxon>
    </lineage>
</organism>
<protein>
    <recommendedName>
        <fullName evidence="2">Reverse transcriptase zinc-binding domain-containing protein</fullName>
    </recommendedName>
</protein>
<reference evidence="3" key="1">
    <citation type="submission" date="2023-08" db="EMBL/GenBank/DDBJ databases">
        <title>A de novo genome assembly of Solanum verrucosum Schlechtendal, a Mexican diploid species geographically isolated from the other diploid A-genome species in potato relatives.</title>
        <authorList>
            <person name="Hosaka K."/>
        </authorList>
    </citation>
    <scope>NUCLEOTIDE SEQUENCE</scope>
    <source>
        <tissue evidence="3">Young leaves</tissue>
    </source>
</reference>
<dbReference type="PANTHER" id="PTHR31286">
    <property type="entry name" value="GLYCINE-RICH CELL WALL STRUCTURAL PROTEIN 1.8-LIKE"/>
    <property type="match status" value="1"/>
</dbReference>
<evidence type="ECO:0000256" key="1">
    <source>
        <dbReference type="SAM" id="MobiDB-lite"/>
    </source>
</evidence>
<sequence length="354" mass="40366">MEFSKEELMTVPIWIKLPRLDFNYWSAKGLSKTGSLVGKPLMVDKHTEKKLGLSFARLLVEVKVGNELSEEVMFRNEKGVVLTQKAECRKLNPIPKSTTGTGVEEPGRQQEDKGREERFEPRRVQCGNGKQRVQDNANASIAVVVNNSFQSLTQVGEEEMAAEQVRNVGLQNQSLRGMVNVVCWNGHDASVKRVGEVLLHFSRAIGLRANSEKSSIYLAGVKDDMRQRLLELTGLELGKFLMRIAIPKHRFILWLAEMGRLLTKDRLHKMGLDKGNQTCVLCNRDMAENAEHLFSQCVCIMEVWNEMQIWTGIRMHIQGVQLMLKGINQKHWTRFRKEVIAADLWSYNLLYLAS</sequence>
<feature type="domain" description="Reverse transcriptase zinc-binding" evidence="2">
    <location>
        <begin position="245"/>
        <end position="304"/>
    </location>
</feature>
<feature type="region of interest" description="Disordered" evidence="1">
    <location>
        <begin position="92"/>
        <end position="118"/>
    </location>
</feature>
<evidence type="ECO:0000259" key="2">
    <source>
        <dbReference type="Pfam" id="PF13966"/>
    </source>
</evidence>